<dbReference type="HOGENOM" id="CLU_1704496_0_0_1"/>
<reference evidence="1 2" key="1">
    <citation type="submission" date="2014-04" db="EMBL/GenBank/DDBJ databases">
        <authorList>
            <consortium name="DOE Joint Genome Institute"/>
            <person name="Kuo A."/>
            <person name="Kohler A."/>
            <person name="Nagy L.G."/>
            <person name="Floudas D."/>
            <person name="Copeland A."/>
            <person name="Barry K.W."/>
            <person name="Cichocki N."/>
            <person name="Veneault-Fourrey C."/>
            <person name="LaButti K."/>
            <person name="Lindquist E.A."/>
            <person name="Lipzen A."/>
            <person name="Lundell T."/>
            <person name="Morin E."/>
            <person name="Murat C."/>
            <person name="Sun H."/>
            <person name="Tunlid A."/>
            <person name="Henrissat B."/>
            <person name="Grigoriev I.V."/>
            <person name="Hibbett D.S."/>
            <person name="Martin F."/>
            <person name="Nordberg H.P."/>
            <person name="Cantor M.N."/>
            <person name="Hua S.X."/>
        </authorList>
    </citation>
    <scope>NUCLEOTIDE SEQUENCE [LARGE SCALE GENOMIC DNA]</scope>
    <source>
        <strain evidence="1 2">LaAM-08-1</strain>
    </source>
</reference>
<evidence type="ECO:0000313" key="2">
    <source>
        <dbReference type="Proteomes" id="UP000054477"/>
    </source>
</evidence>
<keyword evidence="2" id="KW-1185">Reference proteome</keyword>
<sequence>MDSAVERTATDQGVATESPCAKAKTVIVRRMPSAGPTVTKVGMMQVTNIDTVGYISATLLSTGQLEFTTDMAKALEISFVIDSLVTTATGLRIMMDDLDQSTDFPILGLIQGRDNPDDNIGSSKFNYLYLGGVALPGTPLQALWTTLILTPLLS</sequence>
<dbReference type="EMBL" id="KN838545">
    <property type="protein sequence ID" value="KIK07868.1"/>
    <property type="molecule type" value="Genomic_DNA"/>
</dbReference>
<protein>
    <submittedName>
        <fullName evidence="1">Uncharacterized protein</fullName>
    </submittedName>
</protein>
<gene>
    <name evidence="1" type="ORF">K443DRAFT_673118</name>
</gene>
<reference evidence="2" key="2">
    <citation type="submission" date="2015-01" db="EMBL/GenBank/DDBJ databases">
        <title>Evolutionary Origins and Diversification of the Mycorrhizal Mutualists.</title>
        <authorList>
            <consortium name="DOE Joint Genome Institute"/>
            <consortium name="Mycorrhizal Genomics Consortium"/>
            <person name="Kohler A."/>
            <person name="Kuo A."/>
            <person name="Nagy L.G."/>
            <person name="Floudas D."/>
            <person name="Copeland A."/>
            <person name="Barry K.W."/>
            <person name="Cichocki N."/>
            <person name="Veneault-Fourrey C."/>
            <person name="LaButti K."/>
            <person name="Lindquist E.A."/>
            <person name="Lipzen A."/>
            <person name="Lundell T."/>
            <person name="Morin E."/>
            <person name="Murat C."/>
            <person name="Riley R."/>
            <person name="Ohm R."/>
            <person name="Sun H."/>
            <person name="Tunlid A."/>
            <person name="Henrissat B."/>
            <person name="Grigoriev I.V."/>
            <person name="Hibbett D.S."/>
            <person name="Martin F."/>
        </authorList>
    </citation>
    <scope>NUCLEOTIDE SEQUENCE [LARGE SCALE GENOMIC DNA]</scope>
    <source>
        <strain evidence="2">LaAM-08-1</strain>
    </source>
</reference>
<dbReference type="STRING" id="1095629.A0A0C9YIH1"/>
<dbReference type="Proteomes" id="UP000054477">
    <property type="component" value="Unassembled WGS sequence"/>
</dbReference>
<dbReference type="OrthoDB" id="4584900at2759"/>
<name>A0A0C9YIH1_9AGAR</name>
<proteinExistence type="predicted"/>
<evidence type="ECO:0000313" key="1">
    <source>
        <dbReference type="EMBL" id="KIK07868.1"/>
    </source>
</evidence>
<accession>A0A0C9YIH1</accession>
<organism evidence="1 2">
    <name type="scientific">Laccaria amethystina LaAM-08-1</name>
    <dbReference type="NCBI Taxonomy" id="1095629"/>
    <lineage>
        <taxon>Eukaryota</taxon>
        <taxon>Fungi</taxon>
        <taxon>Dikarya</taxon>
        <taxon>Basidiomycota</taxon>
        <taxon>Agaricomycotina</taxon>
        <taxon>Agaricomycetes</taxon>
        <taxon>Agaricomycetidae</taxon>
        <taxon>Agaricales</taxon>
        <taxon>Agaricineae</taxon>
        <taxon>Hydnangiaceae</taxon>
        <taxon>Laccaria</taxon>
    </lineage>
</organism>
<dbReference type="AlphaFoldDB" id="A0A0C9YIH1"/>